<feature type="coiled-coil region" evidence="1">
    <location>
        <begin position="75"/>
        <end position="102"/>
    </location>
</feature>
<keyword evidence="2" id="KW-1133">Transmembrane helix</keyword>
<protein>
    <recommendedName>
        <fullName evidence="3">HNH nuclease domain-containing protein</fullName>
    </recommendedName>
</protein>
<dbReference type="EMBL" id="BLAU01000001">
    <property type="protein sequence ID" value="GET22270.1"/>
    <property type="molecule type" value="Genomic_DNA"/>
</dbReference>
<comment type="caution">
    <text evidence="4">The sequence shown here is derived from an EMBL/GenBank/DDBJ whole genome shotgun (WGS) entry which is preliminary data.</text>
</comment>
<dbReference type="Proteomes" id="UP000396862">
    <property type="component" value="Unassembled WGS sequence"/>
</dbReference>
<keyword evidence="1" id="KW-0175">Coiled coil</keyword>
<feature type="transmembrane region" description="Helical" evidence="2">
    <location>
        <begin position="141"/>
        <end position="161"/>
    </location>
</feature>
<organism evidence="4 5">
    <name type="scientific">Prolixibacter denitrificans</name>
    <dbReference type="NCBI Taxonomy" id="1541063"/>
    <lineage>
        <taxon>Bacteria</taxon>
        <taxon>Pseudomonadati</taxon>
        <taxon>Bacteroidota</taxon>
        <taxon>Bacteroidia</taxon>
        <taxon>Marinilabiliales</taxon>
        <taxon>Prolixibacteraceae</taxon>
        <taxon>Prolixibacter</taxon>
    </lineage>
</organism>
<dbReference type="CDD" id="cd00085">
    <property type="entry name" value="HNHc"/>
    <property type="match status" value="1"/>
</dbReference>
<evidence type="ECO:0000256" key="2">
    <source>
        <dbReference type="SAM" id="Phobius"/>
    </source>
</evidence>
<sequence length="315" mass="37071">MSNKPYKYSKKAGRYVSKTKSGNRSYYYKLLRDVVPSIAFDLHSTYGKYIMKSITPDLKSYKKRKADRKIVEFNLNNKIDEQKKLKQEIERYTAERITEETEKNTQNLIKRNRPFTYYIYKGSFFIGLFIGFFLYSKSPSMPLAIGISFGSWILIRHLSWLRFRHLKEGYKSQANKEALINGPYFREDFTRKDILLSIEIPEIKKQMEKANTELHEIENKIINKADKLLKDDFLTFVLSDNFYNSTDWGKVRNWALGNLENRCVFCGSMENLSVDHIYPRSKYPDKALDPMNTQILCSKCNSSKGNRIKPNNINK</sequence>
<feature type="transmembrane region" description="Helical" evidence="2">
    <location>
        <begin position="115"/>
        <end position="135"/>
    </location>
</feature>
<dbReference type="Pfam" id="PF01844">
    <property type="entry name" value="HNH"/>
    <property type="match status" value="1"/>
</dbReference>
<dbReference type="SMART" id="SM00507">
    <property type="entry name" value="HNHc"/>
    <property type="match status" value="1"/>
</dbReference>
<evidence type="ECO:0000259" key="3">
    <source>
        <dbReference type="SMART" id="SM00507"/>
    </source>
</evidence>
<evidence type="ECO:0000313" key="5">
    <source>
        <dbReference type="Proteomes" id="UP000396862"/>
    </source>
</evidence>
<evidence type="ECO:0000256" key="1">
    <source>
        <dbReference type="SAM" id="Coils"/>
    </source>
</evidence>
<reference evidence="4 5" key="1">
    <citation type="submission" date="2019-10" db="EMBL/GenBank/DDBJ databases">
        <title>Prolixibacter strains distinguished by the presence of nitrate reductase genes were adept at nitrate-dependent anaerobic corrosion of metallic iron and carbon steel.</title>
        <authorList>
            <person name="Iino T."/>
            <person name="Shono N."/>
            <person name="Ito K."/>
            <person name="Nakamura R."/>
            <person name="Sueoka K."/>
            <person name="Harayama S."/>
            <person name="Ohkuma M."/>
        </authorList>
    </citation>
    <scope>NUCLEOTIDE SEQUENCE [LARGE SCALE GENOMIC DNA]</scope>
    <source>
        <strain evidence="4 5">MIC1-1</strain>
    </source>
</reference>
<dbReference type="RefSeq" id="WP_106543464.1">
    <property type="nucleotide sequence ID" value="NZ_BLAU01000001.1"/>
</dbReference>
<proteinExistence type="predicted"/>
<keyword evidence="5" id="KW-1185">Reference proteome</keyword>
<name>A0ABQ0ZLG2_9BACT</name>
<dbReference type="InterPro" id="IPR002711">
    <property type="entry name" value="HNH"/>
</dbReference>
<dbReference type="Gene3D" id="1.10.30.50">
    <property type="match status" value="1"/>
</dbReference>
<feature type="domain" description="HNH nuclease" evidence="3">
    <location>
        <begin position="250"/>
        <end position="302"/>
    </location>
</feature>
<accession>A0ABQ0ZLG2</accession>
<dbReference type="InterPro" id="IPR003615">
    <property type="entry name" value="HNH_nuc"/>
</dbReference>
<evidence type="ECO:0000313" key="4">
    <source>
        <dbReference type="EMBL" id="GET22270.1"/>
    </source>
</evidence>
<feature type="coiled-coil region" evidence="1">
    <location>
        <begin position="200"/>
        <end position="227"/>
    </location>
</feature>
<gene>
    <name evidence="4" type="ORF">JCM18694_25160</name>
</gene>
<keyword evidence="2" id="KW-0472">Membrane</keyword>
<keyword evidence="2" id="KW-0812">Transmembrane</keyword>